<gene>
    <name evidence="2" type="ORF">MNBD_GAMMA21-1606</name>
</gene>
<dbReference type="CDD" id="cd04332">
    <property type="entry name" value="YbaK_like"/>
    <property type="match status" value="1"/>
</dbReference>
<dbReference type="InterPro" id="IPR007214">
    <property type="entry name" value="YbaK/aa-tRNA-synth-assoc-dom"/>
</dbReference>
<organism evidence="2">
    <name type="scientific">hydrothermal vent metagenome</name>
    <dbReference type="NCBI Taxonomy" id="652676"/>
    <lineage>
        <taxon>unclassified sequences</taxon>
        <taxon>metagenomes</taxon>
        <taxon>ecological metagenomes</taxon>
    </lineage>
</organism>
<evidence type="ECO:0000259" key="1">
    <source>
        <dbReference type="Pfam" id="PF04073"/>
    </source>
</evidence>
<feature type="domain" description="YbaK/aminoacyl-tRNA synthetase-associated" evidence="1">
    <location>
        <begin position="53"/>
        <end position="161"/>
    </location>
</feature>
<name>A0A3B1A0G9_9ZZZZ</name>
<dbReference type="EMBL" id="UOFR01000031">
    <property type="protein sequence ID" value="VAW95030.1"/>
    <property type="molecule type" value="Genomic_DNA"/>
</dbReference>
<dbReference type="AlphaFoldDB" id="A0A3B1A0G9"/>
<dbReference type="Gene3D" id="3.90.960.10">
    <property type="entry name" value="YbaK/aminoacyl-tRNA synthetase-associated domain"/>
    <property type="match status" value="1"/>
</dbReference>
<evidence type="ECO:0000313" key="2">
    <source>
        <dbReference type="EMBL" id="VAW95030.1"/>
    </source>
</evidence>
<sequence>MNYTNSTLDYYFSLQEVRVSMTATIKNYLTKNGIAFEILPQHSSSTIGLGSVRYTHVKGHLIAKPVIFHDDTGYLMAVVPANERVKVGKLNRMLNRDMSLTSEADLRSLFTDCDSGAIPPIGTAYGILSIIDDDLLQCSDIYFESGNHCELIHIKGCDFHKLMEGAPHSKISLH</sequence>
<dbReference type="Pfam" id="PF04073">
    <property type="entry name" value="tRNA_edit"/>
    <property type="match status" value="1"/>
</dbReference>
<dbReference type="GO" id="GO:0002161">
    <property type="term" value="F:aminoacyl-tRNA deacylase activity"/>
    <property type="evidence" value="ECO:0007669"/>
    <property type="project" value="InterPro"/>
</dbReference>
<proteinExistence type="predicted"/>
<dbReference type="InterPro" id="IPR036754">
    <property type="entry name" value="YbaK/aa-tRNA-synt-asso_dom_sf"/>
</dbReference>
<dbReference type="SUPFAM" id="SSF55826">
    <property type="entry name" value="YbaK/ProRS associated domain"/>
    <property type="match status" value="1"/>
</dbReference>
<reference evidence="2" key="1">
    <citation type="submission" date="2018-06" db="EMBL/GenBank/DDBJ databases">
        <authorList>
            <person name="Zhirakovskaya E."/>
        </authorList>
    </citation>
    <scope>NUCLEOTIDE SEQUENCE</scope>
</reference>
<accession>A0A3B1A0G9</accession>
<protein>
    <recommendedName>
        <fullName evidence="1">YbaK/aminoacyl-tRNA synthetase-associated domain-containing protein</fullName>
    </recommendedName>
</protein>